<dbReference type="Proteomes" id="UP000237068">
    <property type="component" value="Unassembled WGS sequence"/>
</dbReference>
<evidence type="ECO:0000313" key="1">
    <source>
        <dbReference type="EMBL" id="POH82650.1"/>
    </source>
</evidence>
<proteinExistence type="predicted"/>
<comment type="caution">
    <text evidence="1">The sequence shown here is derived from an EMBL/GenBank/DDBJ whole genome shotgun (WGS) entry which is preliminary data.</text>
</comment>
<gene>
    <name evidence="1" type="ORF">CXK91_10560</name>
</gene>
<dbReference type="SUPFAM" id="SSF53756">
    <property type="entry name" value="UDP-Glycosyltransferase/glycogen phosphorylase"/>
    <property type="match status" value="1"/>
</dbReference>
<dbReference type="AlphaFoldDB" id="A0A2S4AMG3"/>
<dbReference type="EMBL" id="PPXG01000004">
    <property type="protein sequence ID" value="POH82650.1"/>
    <property type="molecule type" value="Genomic_DNA"/>
</dbReference>
<dbReference type="Gene3D" id="3.40.50.12580">
    <property type="match status" value="1"/>
</dbReference>
<evidence type="ECO:0000313" key="2">
    <source>
        <dbReference type="Proteomes" id="UP000237068"/>
    </source>
</evidence>
<sequence length="365" mass="41191">MNHIVYFSKMFQAVPHLAQVATLLPGTFISNRRTTLAATRKLYPQLEQARYSRWLGRLAAGNRMMSEADVIVTGSPYRSFLKPYASKKCTVFHGTYMLLSKDAFLSNAHFDLLCVIGPRMQQMINRFADQVEVNTAATGFLPFCEFPEKSPEQRESVLLDLGLAPDRQTILFTPSRRGVGSWDLLAESLVQNTPAQFNLILRPHPSQALTSRAKDRDSFRRVAALAKRRPHTLLDLTSYPLSTLLSVADLMVSDANSPAEESLFYDVPQLLIETPQFSREVLAQMGRDEGMHPGDMDQLLTLYDCGPSVFINEEGVDLSSSIERAFVERDDRARRRQGYFSWVFGKRDRLANQRVAEAISASFLN</sequence>
<accession>A0A2S4AMG3</accession>
<dbReference type="OrthoDB" id="6808336at2"/>
<dbReference type="RefSeq" id="WP_103456093.1">
    <property type="nucleotide sequence ID" value="NZ_JAMOHQ010000004.1"/>
</dbReference>
<reference evidence="1 2" key="1">
    <citation type="submission" date="2018-01" db="EMBL/GenBank/DDBJ databases">
        <title>Denitrification phenotypes of diverse strains of Pseudomonas stutzeri.</title>
        <authorList>
            <person name="Milligan D.A."/>
            <person name="Bergaust L."/>
            <person name="Bakken L.R."/>
            <person name="Frostegard A."/>
        </authorList>
    </citation>
    <scope>NUCLEOTIDE SEQUENCE [LARGE SCALE GENOMIC DNA]</scope>
    <source>
        <strain evidence="1 2">24a13</strain>
    </source>
</reference>
<protein>
    <recommendedName>
        <fullName evidence="3">CDP-glycerol--glycerophosphate glycerophosphotransferase</fullName>
    </recommendedName>
</protein>
<name>A0A2S4AMG3_STUST</name>
<dbReference type="InterPro" id="IPR043148">
    <property type="entry name" value="TagF_C"/>
</dbReference>
<organism evidence="1 2">
    <name type="scientific">Stutzerimonas stutzeri</name>
    <name type="common">Pseudomonas stutzeri</name>
    <dbReference type="NCBI Taxonomy" id="316"/>
    <lineage>
        <taxon>Bacteria</taxon>
        <taxon>Pseudomonadati</taxon>
        <taxon>Pseudomonadota</taxon>
        <taxon>Gammaproteobacteria</taxon>
        <taxon>Pseudomonadales</taxon>
        <taxon>Pseudomonadaceae</taxon>
        <taxon>Stutzerimonas</taxon>
    </lineage>
</organism>
<evidence type="ECO:0008006" key="3">
    <source>
        <dbReference type="Google" id="ProtNLM"/>
    </source>
</evidence>